<evidence type="ECO:0000256" key="4">
    <source>
        <dbReference type="ARBA" id="ARBA00022679"/>
    </source>
</evidence>
<evidence type="ECO:0008006" key="13">
    <source>
        <dbReference type="Google" id="ProtNLM"/>
    </source>
</evidence>
<keyword evidence="6" id="KW-0735">Signal-anchor</keyword>
<proteinExistence type="inferred from homology"/>
<keyword evidence="8" id="KW-0333">Golgi apparatus</keyword>
<comment type="pathway">
    <text evidence="2">Protein modification; protein glycosylation.</text>
</comment>
<feature type="region of interest" description="Disordered" evidence="10">
    <location>
        <begin position="71"/>
        <end position="94"/>
    </location>
</feature>
<dbReference type="InParanoid" id="A5DT50"/>
<gene>
    <name evidence="11" type="ORF">LELG_00536</name>
</gene>
<dbReference type="AlphaFoldDB" id="A5DT50"/>
<dbReference type="SUPFAM" id="SSF53448">
    <property type="entry name" value="Nucleotide-diphospho-sugar transferases"/>
    <property type="match status" value="1"/>
</dbReference>
<dbReference type="EMBL" id="CH981524">
    <property type="protein sequence ID" value="EDK42358.1"/>
    <property type="molecule type" value="Genomic_DNA"/>
</dbReference>
<keyword evidence="7" id="KW-1133">Transmembrane helix</keyword>
<dbReference type="FunCoup" id="A5DT50">
    <property type="interactions" value="59"/>
</dbReference>
<dbReference type="GO" id="GO:0000026">
    <property type="term" value="F:alpha-1,2-mannosyltransferase activity"/>
    <property type="evidence" value="ECO:0007669"/>
    <property type="project" value="TreeGrafter"/>
</dbReference>
<dbReference type="UniPathway" id="UPA00378"/>
<evidence type="ECO:0000256" key="10">
    <source>
        <dbReference type="SAM" id="MobiDB-lite"/>
    </source>
</evidence>
<dbReference type="OrthoDB" id="430354at2759"/>
<dbReference type="Pfam" id="PF11051">
    <property type="entry name" value="Mannosyl_trans3"/>
    <property type="match status" value="1"/>
</dbReference>
<dbReference type="GO" id="GO:0000139">
    <property type="term" value="C:Golgi membrane"/>
    <property type="evidence" value="ECO:0007669"/>
    <property type="project" value="UniProtKB-SubCell"/>
</dbReference>
<sequence length="621" mass="71009">MRSNVLQKLSRNKTKIVVLLCVVALLAYTGTFSVSNYDLNLINDEQEPKSNSFVKVPGEDQKDYQPLKGQYVNSNPDSKSNLNSNLNSNSNSNFKQGQADLRVEEVHKFWAKIFKIYDENNMELGDSSDKLIEYTPKENQIDEPGTKKALLSRAKISDETVAALKERHSRVVKGLPEHLSELTYKKGTTGVVFIGGGKFSWLTYLAILALRETGTKLPVEVVMPDVLEYNEDKHFCEKMLPELGAKCLVVTEVLGDLAVKDRSFKSYQFKSIALAISSFQHILLLDSDNMIISNPELIFRSSLYLTYGMITWPDYWKRTIYPKYYEIADLEVNENKRARVNRFPLFEPINDENGLYVEKGDPSVPFHDLENAVPDLSTESGQFIINKGTHGKTILLSLYYNIYGPKIFYKLFSLGEQGEGDKDTFITAAAALKQPHYQVKSFIMSPGYFDDNHKFNGVAMAQKNPLVDYERFQDLIVKPFKNGGEVTPVADQIESLNVYADDKNDQFGSYNGIPVFAIHCNHPKLDPITYLSREDLYDKSENKLKYRLYNKMKYNKSIASGNNGASQNLEIDFEYEQWLHIHETLCLKKYEFQYFKGQDMDQLCEFAKNQVNWLAPDETSM</sequence>
<dbReference type="VEuPathDB" id="FungiDB:LELG_00536"/>
<evidence type="ECO:0000256" key="1">
    <source>
        <dbReference type="ARBA" id="ARBA00004323"/>
    </source>
</evidence>
<dbReference type="STRING" id="379508.A5DT50"/>
<keyword evidence="9" id="KW-0472">Membrane</keyword>
<feature type="compositionally biased region" description="Low complexity" evidence="10">
    <location>
        <begin position="73"/>
        <end position="93"/>
    </location>
</feature>
<evidence type="ECO:0000256" key="5">
    <source>
        <dbReference type="ARBA" id="ARBA00022692"/>
    </source>
</evidence>
<name>A5DT50_LODEL</name>
<keyword evidence="4" id="KW-0808">Transferase</keyword>
<dbReference type="Proteomes" id="UP000001996">
    <property type="component" value="Unassembled WGS sequence"/>
</dbReference>
<dbReference type="GeneID" id="5235736"/>
<comment type="subcellular location">
    <subcellularLocation>
        <location evidence="1">Golgi apparatus membrane</location>
        <topology evidence="1">Single-pass type II membrane protein</topology>
    </subcellularLocation>
</comment>
<accession>A5DT50</accession>
<dbReference type="GO" id="GO:0046354">
    <property type="term" value="P:mannan biosynthetic process"/>
    <property type="evidence" value="ECO:0007669"/>
    <property type="project" value="UniProtKB-ARBA"/>
</dbReference>
<keyword evidence="12" id="KW-1185">Reference proteome</keyword>
<dbReference type="KEGG" id="lel:PVL30_000522"/>
<organism evidence="11 12">
    <name type="scientific">Lodderomyces elongisporus (strain ATCC 11503 / CBS 2605 / JCM 1781 / NBRC 1676 / NRRL YB-4239)</name>
    <name type="common">Yeast</name>
    <name type="synonym">Saccharomyces elongisporus</name>
    <dbReference type="NCBI Taxonomy" id="379508"/>
    <lineage>
        <taxon>Eukaryota</taxon>
        <taxon>Fungi</taxon>
        <taxon>Dikarya</taxon>
        <taxon>Ascomycota</taxon>
        <taxon>Saccharomycotina</taxon>
        <taxon>Pichiomycetes</taxon>
        <taxon>Debaryomycetaceae</taxon>
        <taxon>Candida/Lodderomyces clade</taxon>
        <taxon>Lodderomyces</taxon>
    </lineage>
</organism>
<evidence type="ECO:0000313" key="12">
    <source>
        <dbReference type="Proteomes" id="UP000001996"/>
    </source>
</evidence>
<protein>
    <recommendedName>
        <fullName evidence="13">Alpha-1,2-mannosyltransferase MNN2</fullName>
    </recommendedName>
</protein>
<dbReference type="eggNOG" id="ENOG502S8HP">
    <property type="taxonomic scope" value="Eukaryota"/>
</dbReference>
<evidence type="ECO:0000256" key="3">
    <source>
        <dbReference type="ARBA" id="ARBA00009105"/>
    </source>
</evidence>
<reference evidence="11 12" key="1">
    <citation type="journal article" date="2009" name="Nature">
        <title>Evolution of pathogenicity and sexual reproduction in eight Candida genomes.</title>
        <authorList>
            <person name="Butler G."/>
            <person name="Rasmussen M.D."/>
            <person name="Lin M.F."/>
            <person name="Santos M.A."/>
            <person name="Sakthikumar S."/>
            <person name="Munro C.A."/>
            <person name="Rheinbay E."/>
            <person name="Grabherr M."/>
            <person name="Forche A."/>
            <person name="Reedy J.L."/>
            <person name="Agrafioti I."/>
            <person name="Arnaud M.B."/>
            <person name="Bates S."/>
            <person name="Brown A.J."/>
            <person name="Brunke S."/>
            <person name="Costanzo M.C."/>
            <person name="Fitzpatrick D.A."/>
            <person name="de Groot P.W."/>
            <person name="Harris D."/>
            <person name="Hoyer L.L."/>
            <person name="Hube B."/>
            <person name="Klis F.M."/>
            <person name="Kodira C."/>
            <person name="Lennard N."/>
            <person name="Logue M.E."/>
            <person name="Martin R."/>
            <person name="Neiman A.M."/>
            <person name="Nikolaou E."/>
            <person name="Quail M.A."/>
            <person name="Quinn J."/>
            <person name="Santos M.C."/>
            <person name="Schmitzberger F.F."/>
            <person name="Sherlock G."/>
            <person name="Shah P."/>
            <person name="Silverstein K.A."/>
            <person name="Skrzypek M.S."/>
            <person name="Soll D."/>
            <person name="Staggs R."/>
            <person name="Stansfield I."/>
            <person name="Stumpf M.P."/>
            <person name="Sudbery P.E."/>
            <person name="Srikantha T."/>
            <person name="Zeng Q."/>
            <person name="Berman J."/>
            <person name="Berriman M."/>
            <person name="Heitman J."/>
            <person name="Gow N.A."/>
            <person name="Lorenz M.C."/>
            <person name="Birren B.W."/>
            <person name="Kellis M."/>
            <person name="Cuomo C.A."/>
        </authorList>
    </citation>
    <scope>NUCLEOTIDE SEQUENCE [LARGE SCALE GENOMIC DNA]</scope>
    <source>
        <strain evidence="12">ATCC 11503 / BCRC 21390 / CBS 2605 / JCM 1781 / NBRC 1676 / NRRL YB-4239</strain>
    </source>
</reference>
<dbReference type="InterPro" id="IPR022751">
    <property type="entry name" value="Alpha_mannosyltransferase"/>
</dbReference>
<dbReference type="OMA" id="CEFAKNQ"/>
<evidence type="ECO:0000256" key="2">
    <source>
        <dbReference type="ARBA" id="ARBA00004922"/>
    </source>
</evidence>
<keyword evidence="5" id="KW-0812">Transmembrane</keyword>
<evidence type="ECO:0000256" key="6">
    <source>
        <dbReference type="ARBA" id="ARBA00022968"/>
    </source>
</evidence>
<evidence type="ECO:0000256" key="8">
    <source>
        <dbReference type="ARBA" id="ARBA00023034"/>
    </source>
</evidence>
<dbReference type="InterPro" id="IPR029044">
    <property type="entry name" value="Nucleotide-diphossugar_trans"/>
</dbReference>
<dbReference type="PANTHER" id="PTHR31646">
    <property type="entry name" value="ALPHA-1,2-MANNOSYLTRANSFERASE MNN2"/>
    <property type="match status" value="1"/>
</dbReference>
<evidence type="ECO:0000256" key="9">
    <source>
        <dbReference type="ARBA" id="ARBA00023136"/>
    </source>
</evidence>
<dbReference type="PANTHER" id="PTHR31646:SF1">
    <property type="entry name" value="ALPHA-1,2-MANNOSYLTRANSFERASE MNN2"/>
    <property type="match status" value="1"/>
</dbReference>
<evidence type="ECO:0000256" key="7">
    <source>
        <dbReference type="ARBA" id="ARBA00022989"/>
    </source>
</evidence>
<comment type="similarity">
    <text evidence="3">Belongs to the MNN1/MNT family.</text>
</comment>
<evidence type="ECO:0000313" key="11">
    <source>
        <dbReference type="EMBL" id="EDK42358.1"/>
    </source>
</evidence>
<dbReference type="HOGENOM" id="CLU_013298_1_2_1"/>